<reference evidence="4" key="1">
    <citation type="journal article" date="2014" name="Front. Microbiol.">
        <title>High frequency of phylogenetically diverse reductive dehalogenase-homologous genes in deep subseafloor sedimentary metagenomes.</title>
        <authorList>
            <person name="Kawai M."/>
            <person name="Futagami T."/>
            <person name="Toyoda A."/>
            <person name="Takaki Y."/>
            <person name="Nishi S."/>
            <person name="Hori S."/>
            <person name="Arai W."/>
            <person name="Tsubouchi T."/>
            <person name="Morono Y."/>
            <person name="Uchiyama I."/>
            <person name="Ito T."/>
            <person name="Fujiyama A."/>
            <person name="Inagaki F."/>
            <person name="Takami H."/>
        </authorList>
    </citation>
    <scope>NUCLEOTIDE SEQUENCE</scope>
    <source>
        <strain evidence="4">Expedition CK06-06</strain>
    </source>
</reference>
<dbReference type="SUPFAM" id="SSF51905">
    <property type="entry name" value="FAD/NAD(P)-binding domain"/>
    <property type="match status" value="1"/>
</dbReference>
<comment type="caution">
    <text evidence="4">The sequence shown here is derived from an EMBL/GenBank/DDBJ whole genome shotgun (WGS) entry which is preliminary data.</text>
</comment>
<dbReference type="PANTHER" id="PTHR48105">
    <property type="entry name" value="THIOREDOXIN REDUCTASE 1-RELATED-RELATED"/>
    <property type="match status" value="1"/>
</dbReference>
<accession>X1N2X6</accession>
<evidence type="ECO:0000313" key="4">
    <source>
        <dbReference type="EMBL" id="GAI24601.1"/>
    </source>
</evidence>
<dbReference type="InterPro" id="IPR023753">
    <property type="entry name" value="FAD/NAD-binding_dom"/>
</dbReference>
<protein>
    <recommendedName>
        <fullName evidence="3">FAD/NAD(P)-binding domain-containing protein</fullName>
    </recommendedName>
</protein>
<organism evidence="4">
    <name type="scientific">marine sediment metagenome</name>
    <dbReference type="NCBI Taxonomy" id="412755"/>
    <lineage>
        <taxon>unclassified sequences</taxon>
        <taxon>metagenomes</taxon>
        <taxon>ecological metagenomes</taxon>
    </lineage>
</organism>
<dbReference type="InterPro" id="IPR050097">
    <property type="entry name" value="Ferredoxin-NADP_redctase_2"/>
</dbReference>
<evidence type="ECO:0000256" key="1">
    <source>
        <dbReference type="ARBA" id="ARBA00022630"/>
    </source>
</evidence>
<sequence>GFFEIIGEKQEKEIKYKAKTVIIATGVHPKRLNVPGENKFRNKGLTYCTTCDGPLFKHKIIATIGGGNSVLESALMMNEIASKVYLINKNPQFKGDKILIDKVKKANKTKIIYNALTSKIFGNDFVKGLKYQDQNKKEHTLKIEGVFVHIGMVPNTEFVPENVDKNQYGEIIIDKRCRSNIPGLFAAGDVTDIPYKQIAIASGQGVCAVLTVVEYLNKLQVT</sequence>
<dbReference type="Gene3D" id="3.50.50.60">
    <property type="entry name" value="FAD/NAD(P)-binding domain"/>
    <property type="match status" value="2"/>
</dbReference>
<evidence type="ECO:0000256" key="2">
    <source>
        <dbReference type="ARBA" id="ARBA00023002"/>
    </source>
</evidence>
<dbReference type="Pfam" id="PF07992">
    <property type="entry name" value="Pyr_redox_2"/>
    <property type="match status" value="1"/>
</dbReference>
<name>X1N2X6_9ZZZZ</name>
<keyword evidence="2" id="KW-0560">Oxidoreductase</keyword>
<dbReference type="PRINTS" id="PR00469">
    <property type="entry name" value="PNDRDTASEII"/>
</dbReference>
<evidence type="ECO:0000259" key="3">
    <source>
        <dbReference type="Pfam" id="PF07992"/>
    </source>
</evidence>
<dbReference type="GO" id="GO:0016491">
    <property type="term" value="F:oxidoreductase activity"/>
    <property type="evidence" value="ECO:0007669"/>
    <property type="project" value="UniProtKB-KW"/>
</dbReference>
<feature type="domain" description="FAD/NAD(P)-binding" evidence="3">
    <location>
        <begin position="8"/>
        <end position="205"/>
    </location>
</feature>
<dbReference type="PRINTS" id="PR00368">
    <property type="entry name" value="FADPNR"/>
</dbReference>
<proteinExistence type="predicted"/>
<feature type="non-terminal residue" evidence="4">
    <location>
        <position position="1"/>
    </location>
</feature>
<dbReference type="AlphaFoldDB" id="X1N2X6"/>
<dbReference type="InterPro" id="IPR036188">
    <property type="entry name" value="FAD/NAD-bd_sf"/>
</dbReference>
<gene>
    <name evidence="4" type="ORF">S06H3_25856</name>
</gene>
<keyword evidence="1" id="KW-0285">Flavoprotein</keyword>
<dbReference type="EMBL" id="BARV01014904">
    <property type="protein sequence ID" value="GAI24601.1"/>
    <property type="molecule type" value="Genomic_DNA"/>
</dbReference>